<evidence type="ECO:0000256" key="1">
    <source>
        <dbReference type="SAM" id="Coils"/>
    </source>
</evidence>
<reference evidence="4" key="1">
    <citation type="submission" date="2017-02" db="UniProtKB">
        <authorList>
            <consortium name="WormBaseParasite"/>
        </authorList>
    </citation>
    <scope>IDENTIFICATION</scope>
</reference>
<evidence type="ECO:0000313" key="3">
    <source>
        <dbReference type="Proteomes" id="UP000267027"/>
    </source>
</evidence>
<evidence type="ECO:0000313" key="4">
    <source>
        <dbReference type="WBParaSite" id="ACOC_0000403501-mRNA-1"/>
    </source>
</evidence>
<accession>A0A0R3PI58</accession>
<gene>
    <name evidence="2" type="ORF">ACOC_LOCUS4036</name>
</gene>
<dbReference type="STRING" id="334426.A0A0R3PI58"/>
<reference evidence="2 3" key="2">
    <citation type="submission" date="2018-11" db="EMBL/GenBank/DDBJ databases">
        <authorList>
            <consortium name="Pathogen Informatics"/>
        </authorList>
    </citation>
    <scope>NUCLEOTIDE SEQUENCE [LARGE SCALE GENOMIC DNA]</scope>
    <source>
        <strain evidence="2 3">Costa Rica</strain>
    </source>
</reference>
<dbReference type="EMBL" id="UYYA01001815">
    <property type="protein sequence ID" value="VDM55621.1"/>
    <property type="molecule type" value="Genomic_DNA"/>
</dbReference>
<keyword evidence="3" id="KW-1185">Reference proteome</keyword>
<dbReference type="WBParaSite" id="ACOC_0000403501-mRNA-1">
    <property type="protein sequence ID" value="ACOC_0000403501-mRNA-1"/>
    <property type="gene ID" value="ACOC_0000403501"/>
</dbReference>
<proteinExistence type="predicted"/>
<dbReference type="Proteomes" id="UP000267027">
    <property type="component" value="Unassembled WGS sequence"/>
</dbReference>
<evidence type="ECO:0000313" key="2">
    <source>
        <dbReference type="EMBL" id="VDM55621.1"/>
    </source>
</evidence>
<protein>
    <submittedName>
        <fullName evidence="4">Chromosome partition protein Smc</fullName>
    </submittedName>
</protein>
<dbReference type="AlphaFoldDB" id="A0A0R3PI58"/>
<name>A0A0R3PI58_ANGCS</name>
<feature type="coiled-coil region" evidence="1">
    <location>
        <begin position="3"/>
        <end position="30"/>
    </location>
</feature>
<sequence>MSKAELAHELQVLKEQYEKANSDLDTIEGLDPNEAARKLQQLQQQFVGGELADNEQLKQKRTKKLKDAEIKMQRLAVYSSTQEKLDAVTSELQREKNRANALESEVEDLQGEFELDRLDYLDTIRKQDQQLKLLTQILEKIQPSIRKDSNYYNIEKVKKDSIWNEDEGRWILPEMSTSRTVLPATHNGIN</sequence>
<organism evidence="4">
    <name type="scientific">Angiostrongylus costaricensis</name>
    <name type="common">Nematode worm</name>
    <dbReference type="NCBI Taxonomy" id="334426"/>
    <lineage>
        <taxon>Eukaryota</taxon>
        <taxon>Metazoa</taxon>
        <taxon>Ecdysozoa</taxon>
        <taxon>Nematoda</taxon>
        <taxon>Chromadorea</taxon>
        <taxon>Rhabditida</taxon>
        <taxon>Rhabditina</taxon>
        <taxon>Rhabditomorpha</taxon>
        <taxon>Strongyloidea</taxon>
        <taxon>Metastrongylidae</taxon>
        <taxon>Angiostrongylus</taxon>
    </lineage>
</organism>
<feature type="coiled-coil region" evidence="1">
    <location>
        <begin position="78"/>
        <end position="112"/>
    </location>
</feature>
<keyword evidence="1" id="KW-0175">Coiled coil</keyword>
<dbReference type="OrthoDB" id="3176171at2759"/>